<reference evidence="2 3" key="1">
    <citation type="submission" date="2018-08" db="EMBL/GenBank/DDBJ databases">
        <authorList>
            <person name="Khan S.A."/>
        </authorList>
    </citation>
    <scope>NUCLEOTIDE SEQUENCE [LARGE SCALE GENOMIC DNA]</scope>
    <source>
        <strain evidence="2 3">GTF-13</strain>
    </source>
</reference>
<accession>A0A3P3VM77</accession>
<evidence type="ECO:0000313" key="3">
    <source>
        <dbReference type="Proteomes" id="UP000280792"/>
    </source>
</evidence>
<dbReference type="InterPro" id="IPR036513">
    <property type="entry name" value="STAS_dom_sf"/>
</dbReference>
<dbReference type="SUPFAM" id="SSF52091">
    <property type="entry name" value="SpoIIaa-like"/>
    <property type="match status" value="1"/>
</dbReference>
<sequence length="100" mass="10886">MRAQAWLSGRQEISLSGEIDFDSAPALDGLVKSLLAQAPGITWTLNMDGVLRVNSVGLALLVEWKRFLEGQQGSIQVLEIPAELVDLARVCGLDEILRVL</sequence>
<gene>
    <name evidence="2" type="ORF">D0544_00995</name>
</gene>
<dbReference type="Gene3D" id="3.30.750.24">
    <property type="entry name" value="STAS domain"/>
    <property type="match status" value="1"/>
</dbReference>
<dbReference type="InterPro" id="IPR002645">
    <property type="entry name" value="STAS_dom"/>
</dbReference>
<comment type="caution">
    <text evidence="2">The sequence shown here is derived from an EMBL/GenBank/DDBJ whole genome shotgun (WGS) entry which is preliminary data.</text>
</comment>
<dbReference type="EMBL" id="QWEZ01000001">
    <property type="protein sequence ID" value="RRJ83730.1"/>
    <property type="molecule type" value="Genomic_DNA"/>
</dbReference>
<name>A0A3P3VM77_9GAMM</name>
<feature type="domain" description="STAS" evidence="1">
    <location>
        <begin position="13"/>
        <end position="100"/>
    </location>
</feature>
<dbReference type="AlphaFoldDB" id="A0A3P3VM77"/>
<dbReference type="RefSeq" id="WP_125013978.1">
    <property type="nucleotide sequence ID" value="NZ_QWEZ01000001.1"/>
</dbReference>
<organism evidence="2 3">
    <name type="scientific">Aestuariirhabdus litorea</name>
    <dbReference type="NCBI Taxonomy" id="2528527"/>
    <lineage>
        <taxon>Bacteria</taxon>
        <taxon>Pseudomonadati</taxon>
        <taxon>Pseudomonadota</taxon>
        <taxon>Gammaproteobacteria</taxon>
        <taxon>Oceanospirillales</taxon>
        <taxon>Aestuariirhabdaceae</taxon>
        <taxon>Aestuariirhabdus</taxon>
    </lineage>
</organism>
<reference evidence="2 3" key="2">
    <citation type="submission" date="2018-12" db="EMBL/GenBank/DDBJ databases">
        <title>Simiduia agarivorans gen. nov., sp. nov., a marine, agarolytic bacterium isolated from shallow coastal water from Keelung, Taiwan.</title>
        <authorList>
            <person name="Shieh W.Y."/>
        </authorList>
    </citation>
    <scope>NUCLEOTIDE SEQUENCE [LARGE SCALE GENOMIC DNA]</scope>
    <source>
        <strain evidence="2 3">GTF-13</strain>
    </source>
</reference>
<dbReference type="CDD" id="cd07043">
    <property type="entry name" value="STAS_anti-anti-sigma_factors"/>
    <property type="match status" value="1"/>
</dbReference>
<dbReference type="Pfam" id="PF13466">
    <property type="entry name" value="STAS_2"/>
    <property type="match status" value="1"/>
</dbReference>
<evidence type="ECO:0000313" key="2">
    <source>
        <dbReference type="EMBL" id="RRJ83730.1"/>
    </source>
</evidence>
<dbReference type="Proteomes" id="UP000280792">
    <property type="component" value="Unassembled WGS sequence"/>
</dbReference>
<keyword evidence="3" id="KW-1185">Reference proteome</keyword>
<dbReference type="InterPro" id="IPR058548">
    <property type="entry name" value="MlaB-like_STAS"/>
</dbReference>
<dbReference type="PROSITE" id="PS50801">
    <property type="entry name" value="STAS"/>
    <property type="match status" value="1"/>
</dbReference>
<evidence type="ECO:0000259" key="1">
    <source>
        <dbReference type="PROSITE" id="PS50801"/>
    </source>
</evidence>
<proteinExistence type="predicted"/>
<protein>
    <submittedName>
        <fullName evidence="2">STAS domain-containing protein</fullName>
    </submittedName>
</protein>